<dbReference type="AlphaFoldDB" id="A0A224XRA6"/>
<feature type="chain" id="PRO_5013075892" evidence="1">
    <location>
        <begin position="26"/>
        <end position="94"/>
    </location>
</feature>
<accession>A0A224XRA6</accession>
<protein>
    <submittedName>
        <fullName evidence="2">Putative secreted protein</fullName>
    </submittedName>
</protein>
<dbReference type="EMBL" id="GFTR01001389">
    <property type="protein sequence ID" value="JAW15037.1"/>
    <property type="molecule type" value="Transcribed_RNA"/>
</dbReference>
<evidence type="ECO:0000256" key="1">
    <source>
        <dbReference type="SAM" id="SignalP"/>
    </source>
</evidence>
<feature type="signal peptide" evidence="1">
    <location>
        <begin position="1"/>
        <end position="25"/>
    </location>
</feature>
<reference evidence="2" key="1">
    <citation type="journal article" date="2018" name="PLoS Negl. Trop. Dis.">
        <title>An insight into the salivary gland and fat body transcriptome of Panstrongylus lignarius (Hemiptera: Heteroptera), the main vector of Chagas disease in Peru.</title>
        <authorList>
            <person name="Nevoa J.C."/>
            <person name="Mendes M.T."/>
            <person name="da Silva M.V."/>
            <person name="Soares S.C."/>
            <person name="Oliveira C.J.F."/>
            <person name="Ribeiro J.M.C."/>
        </authorList>
    </citation>
    <scope>NUCLEOTIDE SEQUENCE</scope>
</reference>
<organism evidence="2">
    <name type="scientific">Panstrongylus lignarius</name>
    <dbReference type="NCBI Taxonomy" id="156445"/>
    <lineage>
        <taxon>Eukaryota</taxon>
        <taxon>Metazoa</taxon>
        <taxon>Ecdysozoa</taxon>
        <taxon>Arthropoda</taxon>
        <taxon>Hexapoda</taxon>
        <taxon>Insecta</taxon>
        <taxon>Pterygota</taxon>
        <taxon>Neoptera</taxon>
        <taxon>Paraneoptera</taxon>
        <taxon>Hemiptera</taxon>
        <taxon>Heteroptera</taxon>
        <taxon>Panheteroptera</taxon>
        <taxon>Cimicomorpha</taxon>
        <taxon>Reduviidae</taxon>
        <taxon>Triatominae</taxon>
        <taxon>Panstrongylus</taxon>
    </lineage>
</organism>
<name>A0A224XRA6_9HEMI</name>
<proteinExistence type="predicted"/>
<evidence type="ECO:0000313" key="2">
    <source>
        <dbReference type="EMBL" id="JAW15037.1"/>
    </source>
</evidence>
<keyword evidence="1" id="KW-0732">Signal</keyword>
<sequence length="94" mass="10554">MSTTTAQSSIFIVVFASWTTFFTVGCRSCTRCYGHTLSTCYSRAYRTLKLPSFTLISTRSTWFACSSALVVVSAHRASHTLRCHDYLSHWTGII</sequence>